<dbReference type="PANTHER" id="PTHR16305:SF35">
    <property type="entry name" value="TRANSCRIPTIONAL ACTIVATOR DOMAIN"/>
    <property type="match status" value="1"/>
</dbReference>
<keyword evidence="6" id="KW-1185">Reference proteome</keyword>
<dbReference type="SUPFAM" id="SSF52540">
    <property type="entry name" value="P-loop containing nucleoside triphosphate hydrolases"/>
    <property type="match status" value="1"/>
</dbReference>
<evidence type="ECO:0000256" key="3">
    <source>
        <dbReference type="SAM" id="MobiDB-lite"/>
    </source>
</evidence>
<dbReference type="Gene3D" id="3.40.50.300">
    <property type="entry name" value="P-loop containing nucleotide triphosphate hydrolases"/>
    <property type="match status" value="1"/>
</dbReference>
<evidence type="ECO:0000313" key="5">
    <source>
        <dbReference type="EMBL" id="MST31443.1"/>
    </source>
</evidence>
<dbReference type="PANTHER" id="PTHR16305">
    <property type="entry name" value="TESTICULAR SOLUBLE ADENYLYL CYCLASE"/>
    <property type="match status" value="1"/>
</dbReference>
<accession>A0ABW9QP43</accession>
<dbReference type="InterPro" id="IPR027417">
    <property type="entry name" value="P-loop_NTPase"/>
</dbReference>
<comment type="caution">
    <text evidence="5">The sequence shown here is derived from an EMBL/GenBank/DDBJ whole genome shotgun (WGS) entry which is preliminary data.</text>
</comment>
<evidence type="ECO:0000259" key="4">
    <source>
        <dbReference type="Pfam" id="PF13191"/>
    </source>
</evidence>
<sequence>MAEGQAAKVAARVASASSGSGQRRHPSRRGPSSQEVPECVVSTFEARAHPEGFVGRQRELADLDRLLDAAREGRSGARVLHGPPGVGKTALLERCAARAVGFRTIRVTGAQSERDLAFAALHQFCSPVLDQLDQLPAPQRQALEVTFGMSEGAAPDRFFAGLAVLGLVSKASEAGPLLFVVDDAHWLDQSSARILAFVARRLAAEPVAVLFATREAGGDLEGLPELVLTGLAPEDARQLLRSALPGPLDEAVATQLLAETQGNPLALLELPRGLSAGRWAGGYGLPAALSPTEQVEESFLRRARELPGDSRRLLLLAATDPAAPVEVIRAAAAALGIGDAAVAAAVGSGLVEVGSTVRFRHPLVRSVLYRDASVDERRQVHRALADATDPATDPDRRAWHLGRSVAGPDDEASSTPAGVDPPVRGAGRSAHIP</sequence>
<gene>
    <name evidence="5" type="ORF">GHK86_01680</name>
</gene>
<dbReference type="InterPro" id="IPR041664">
    <property type="entry name" value="AAA_16"/>
</dbReference>
<feature type="region of interest" description="Disordered" evidence="3">
    <location>
        <begin position="1"/>
        <end position="37"/>
    </location>
</feature>
<proteinExistence type="predicted"/>
<name>A0ABW9QP43_9ACTN</name>
<reference evidence="5 6" key="1">
    <citation type="submission" date="2019-11" db="EMBL/GenBank/DDBJ databases">
        <title>Acidiferrimicrobium australis gen. nov., sp. nov., an acidophilic and obligately heterotrophic, member of the Actinobacteria that catalyses dissimilatory oxido- reduction of iron isolated from metal-rich acidic water in Chile.</title>
        <authorList>
            <person name="Gonzalez D."/>
            <person name="Huber K."/>
            <person name="Hedrich S."/>
            <person name="Rojas-Villalobos C."/>
            <person name="Quatrini R."/>
            <person name="Dinamarca M.A."/>
            <person name="Schwarz A."/>
            <person name="Canales C."/>
            <person name="Nancucheo I."/>
        </authorList>
    </citation>
    <scope>NUCLEOTIDE SEQUENCE [LARGE SCALE GENOMIC DNA]</scope>
    <source>
        <strain evidence="5 6">USS-CCA1</strain>
    </source>
</reference>
<dbReference type="EMBL" id="WJHE01000068">
    <property type="protein sequence ID" value="MST31443.1"/>
    <property type="molecule type" value="Genomic_DNA"/>
</dbReference>
<feature type="non-terminal residue" evidence="5">
    <location>
        <position position="433"/>
    </location>
</feature>
<feature type="domain" description="Orc1-like AAA ATPase" evidence="4">
    <location>
        <begin position="53"/>
        <end position="209"/>
    </location>
</feature>
<feature type="compositionally biased region" description="Low complexity" evidence="3">
    <location>
        <begin position="1"/>
        <end position="21"/>
    </location>
</feature>
<evidence type="ECO:0000256" key="1">
    <source>
        <dbReference type="ARBA" id="ARBA00022741"/>
    </source>
</evidence>
<evidence type="ECO:0000313" key="6">
    <source>
        <dbReference type="Proteomes" id="UP000437736"/>
    </source>
</evidence>
<evidence type="ECO:0000256" key="2">
    <source>
        <dbReference type="ARBA" id="ARBA00022840"/>
    </source>
</evidence>
<keyword evidence="1" id="KW-0547">Nucleotide-binding</keyword>
<dbReference type="Proteomes" id="UP000437736">
    <property type="component" value="Unassembled WGS sequence"/>
</dbReference>
<keyword evidence="2" id="KW-0067">ATP-binding</keyword>
<dbReference type="Pfam" id="PF13191">
    <property type="entry name" value="AAA_16"/>
    <property type="match status" value="1"/>
</dbReference>
<organism evidence="5 6">
    <name type="scientific">Acidiferrimicrobium australe</name>
    <dbReference type="NCBI Taxonomy" id="2664430"/>
    <lineage>
        <taxon>Bacteria</taxon>
        <taxon>Bacillati</taxon>
        <taxon>Actinomycetota</taxon>
        <taxon>Acidimicrobiia</taxon>
        <taxon>Acidimicrobiales</taxon>
        <taxon>Acidimicrobiaceae</taxon>
        <taxon>Acidiferrimicrobium</taxon>
    </lineage>
</organism>
<protein>
    <submittedName>
        <fullName evidence="5">AAA family ATPase</fullName>
    </submittedName>
</protein>
<feature type="region of interest" description="Disordered" evidence="3">
    <location>
        <begin position="383"/>
        <end position="433"/>
    </location>
</feature>